<organism evidence="2 3">
    <name type="scientific">Candidatus Enterococcus ferrettii</name>
    <dbReference type="NCBI Taxonomy" id="2815324"/>
    <lineage>
        <taxon>Bacteria</taxon>
        <taxon>Bacillati</taxon>
        <taxon>Bacillota</taxon>
        <taxon>Bacilli</taxon>
        <taxon>Lactobacillales</taxon>
        <taxon>Enterococcaceae</taxon>
        <taxon>Enterococcus</taxon>
    </lineage>
</organism>
<protein>
    <recommendedName>
        <fullName evidence="4">DUF2992 family protein</fullName>
    </recommendedName>
</protein>
<dbReference type="Proteomes" id="UP000664357">
    <property type="component" value="Unassembled WGS sequence"/>
</dbReference>
<comment type="caution">
    <text evidence="2">The sequence shown here is derived from an EMBL/GenBank/DDBJ whole genome shotgun (WGS) entry which is preliminary data.</text>
</comment>
<dbReference type="PIRSF" id="PIRSF021328">
    <property type="entry name" value="UCP021328"/>
    <property type="match status" value="1"/>
</dbReference>
<reference evidence="2 3" key="1">
    <citation type="submission" date="2024-02" db="EMBL/GenBank/DDBJ databases">
        <title>The Genome Sequence of Enterococcus sp. DIV0159.</title>
        <authorList>
            <person name="Earl A."/>
            <person name="Manson A."/>
            <person name="Gilmore M."/>
            <person name="Sanders J."/>
            <person name="Shea T."/>
            <person name="Howe W."/>
            <person name="Livny J."/>
            <person name="Cuomo C."/>
            <person name="Neafsey D."/>
            <person name="Birren B."/>
        </authorList>
    </citation>
    <scope>NUCLEOTIDE SEQUENCE [LARGE SCALE GENOMIC DNA]</scope>
    <source>
        <strain evidence="2 3">665A</strain>
    </source>
</reference>
<feature type="compositionally biased region" description="Basic residues" evidence="1">
    <location>
        <begin position="63"/>
        <end position="74"/>
    </location>
</feature>
<gene>
    <name evidence="2" type="ORF">JZO67_005225</name>
</gene>
<evidence type="ECO:0008006" key="4">
    <source>
        <dbReference type="Google" id="ProtNLM"/>
    </source>
</evidence>
<keyword evidence="3" id="KW-1185">Reference proteome</keyword>
<feature type="compositionally biased region" description="Basic residues" evidence="1">
    <location>
        <begin position="126"/>
        <end position="135"/>
    </location>
</feature>
<evidence type="ECO:0000313" key="2">
    <source>
        <dbReference type="EMBL" id="MEO1773241.1"/>
    </source>
</evidence>
<sequence>MKLTIYFDGSFWCGLIETDETCYQAIRHVFGPEPKGNEVFDFVCQQLPKLLNQPAVSTTKSSKQTKKLNPKRMQRLINREKRQPVLSTKSQLAMQEMREELKSARRLKTKAQKEQLAQERFQQRQEKKRQKKRGH</sequence>
<evidence type="ECO:0000256" key="1">
    <source>
        <dbReference type="SAM" id="MobiDB-lite"/>
    </source>
</evidence>
<dbReference type="EMBL" id="JAFREL020000008">
    <property type="protein sequence ID" value="MEO1773241.1"/>
    <property type="molecule type" value="Genomic_DNA"/>
</dbReference>
<dbReference type="InterPro" id="IPR016787">
    <property type="entry name" value="UCP021328"/>
</dbReference>
<feature type="compositionally biased region" description="Basic and acidic residues" evidence="1">
    <location>
        <begin position="111"/>
        <end position="125"/>
    </location>
</feature>
<dbReference type="RefSeq" id="WP_207703175.1">
    <property type="nucleotide sequence ID" value="NZ_JAFREL020000008.1"/>
</dbReference>
<dbReference type="Pfam" id="PF11208">
    <property type="entry name" value="DUF2992"/>
    <property type="match status" value="1"/>
</dbReference>
<proteinExistence type="predicted"/>
<name>A0ABV0EX51_9ENTE</name>
<feature type="region of interest" description="Disordered" evidence="1">
    <location>
        <begin position="55"/>
        <end position="135"/>
    </location>
</feature>
<accession>A0ABV0EX51</accession>
<evidence type="ECO:0000313" key="3">
    <source>
        <dbReference type="Proteomes" id="UP000664357"/>
    </source>
</evidence>